<dbReference type="PROSITE" id="PS51201">
    <property type="entry name" value="RCK_N"/>
    <property type="match status" value="1"/>
</dbReference>
<dbReference type="PANTHER" id="PTHR43833:SF7">
    <property type="entry name" value="KTR SYSTEM POTASSIUM UPTAKE PROTEIN C"/>
    <property type="match status" value="1"/>
</dbReference>
<dbReference type="InterPro" id="IPR036291">
    <property type="entry name" value="NAD(P)-bd_dom_sf"/>
</dbReference>
<organism evidence="2 3">
    <name type="scientific">Limosilactobacillus panis DSM 6035</name>
    <dbReference type="NCBI Taxonomy" id="1423782"/>
    <lineage>
        <taxon>Bacteria</taxon>
        <taxon>Bacillati</taxon>
        <taxon>Bacillota</taxon>
        <taxon>Bacilli</taxon>
        <taxon>Lactobacillales</taxon>
        <taxon>Lactobacillaceae</taxon>
        <taxon>Limosilactobacillus</taxon>
    </lineage>
</organism>
<sequence>MAKDNIDSALVIGLGRFGFHVAKKFNELGIDVMGIDIKEDRVIAATDVLTRGLIGNTTNADFLKSCGVENFDLCVVTIGGDFEASLKTTWQLKQLGAKKVIARASSADSRAVPVTQRGRRKHLPGTSGCPMASLPVQLTPYFGLHPFRPGKCHL</sequence>
<gene>
    <name evidence="2" type="ORF">FD32_GL000941</name>
</gene>
<dbReference type="AlphaFoldDB" id="A0A0R1X4J7"/>
<dbReference type="InterPro" id="IPR003148">
    <property type="entry name" value="RCK_N"/>
</dbReference>
<dbReference type="Proteomes" id="UP000051412">
    <property type="component" value="Unassembled WGS sequence"/>
</dbReference>
<dbReference type="PATRIC" id="fig|1423782.4.peg.980"/>
<reference evidence="2 3" key="1">
    <citation type="journal article" date="2015" name="Genome Announc.">
        <title>Expanding the biotechnology potential of lactobacilli through comparative genomics of 213 strains and associated genera.</title>
        <authorList>
            <person name="Sun Z."/>
            <person name="Harris H.M."/>
            <person name="McCann A."/>
            <person name="Guo C."/>
            <person name="Argimon S."/>
            <person name="Zhang W."/>
            <person name="Yang X."/>
            <person name="Jeffery I.B."/>
            <person name="Cooney J.C."/>
            <person name="Kagawa T.F."/>
            <person name="Liu W."/>
            <person name="Song Y."/>
            <person name="Salvetti E."/>
            <person name="Wrobel A."/>
            <person name="Rasinkangas P."/>
            <person name="Parkhill J."/>
            <person name="Rea M.C."/>
            <person name="O'Sullivan O."/>
            <person name="Ritari J."/>
            <person name="Douillard F.P."/>
            <person name="Paul Ross R."/>
            <person name="Yang R."/>
            <person name="Briner A.E."/>
            <person name="Felis G.E."/>
            <person name="de Vos W.M."/>
            <person name="Barrangou R."/>
            <person name="Klaenhammer T.R."/>
            <person name="Caufield P.W."/>
            <person name="Cui Y."/>
            <person name="Zhang H."/>
            <person name="O'Toole P.W."/>
        </authorList>
    </citation>
    <scope>NUCLEOTIDE SEQUENCE [LARGE SCALE GENOMIC DNA]</scope>
    <source>
        <strain evidence="2 3">DSM 6035</strain>
    </source>
</reference>
<evidence type="ECO:0000259" key="1">
    <source>
        <dbReference type="PROSITE" id="PS51201"/>
    </source>
</evidence>
<evidence type="ECO:0000313" key="3">
    <source>
        <dbReference type="Proteomes" id="UP000051412"/>
    </source>
</evidence>
<evidence type="ECO:0000313" key="2">
    <source>
        <dbReference type="EMBL" id="KRM25207.1"/>
    </source>
</evidence>
<dbReference type="InterPro" id="IPR050721">
    <property type="entry name" value="Trk_Ktr_HKT_K-transport"/>
</dbReference>
<name>A0A0R1X4J7_9LACO</name>
<dbReference type="Pfam" id="PF02254">
    <property type="entry name" value="TrkA_N"/>
    <property type="match status" value="1"/>
</dbReference>
<keyword evidence="3" id="KW-1185">Reference proteome</keyword>
<dbReference type="PANTHER" id="PTHR43833">
    <property type="entry name" value="POTASSIUM CHANNEL PROTEIN 2-RELATED-RELATED"/>
    <property type="match status" value="1"/>
</dbReference>
<dbReference type="EMBL" id="AZGM01000134">
    <property type="protein sequence ID" value="KRM25207.1"/>
    <property type="molecule type" value="Genomic_DNA"/>
</dbReference>
<protein>
    <recommendedName>
        <fullName evidence="1">RCK N-terminal domain-containing protein</fullName>
    </recommendedName>
</protein>
<dbReference type="RefSeq" id="WP_235803788.1">
    <property type="nucleotide sequence ID" value="NZ_AZGM01000134.1"/>
</dbReference>
<dbReference type="GO" id="GO:0006813">
    <property type="term" value="P:potassium ion transport"/>
    <property type="evidence" value="ECO:0007669"/>
    <property type="project" value="InterPro"/>
</dbReference>
<proteinExistence type="predicted"/>
<comment type="caution">
    <text evidence="2">The sequence shown here is derived from an EMBL/GenBank/DDBJ whole genome shotgun (WGS) entry which is preliminary data.</text>
</comment>
<dbReference type="Gene3D" id="3.40.50.720">
    <property type="entry name" value="NAD(P)-binding Rossmann-like Domain"/>
    <property type="match status" value="1"/>
</dbReference>
<feature type="domain" description="RCK N-terminal" evidence="1">
    <location>
        <begin position="6"/>
        <end position="124"/>
    </location>
</feature>
<accession>A0A0R1X4J7</accession>
<dbReference type="STRING" id="1423782.FD32_GL000941"/>
<dbReference type="SUPFAM" id="SSF51735">
    <property type="entry name" value="NAD(P)-binding Rossmann-fold domains"/>
    <property type="match status" value="1"/>
</dbReference>